<keyword evidence="3" id="KW-0808">Transferase</keyword>
<dbReference type="InterPro" id="IPR055140">
    <property type="entry name" value="Thiolase_C_2"/>
</dbReference>
<feature type="domain" description="Thiolase N-terminal" evidence="1">
    <location>
        <begin position="7"/>
        <end position="189"/>
    </location>
</feature>
<evidence type="ECO:0000313" key="3">
    <source>
        <dbReference type="EMBL" id="CAA9441839.1"/>
    </source>
</evidence>
<dbReference type="Pfam" id="PF22691">
    <property type="entry name" value="Thiolase_C_1"/>
    <property type="match status" value="1"/>
</dbReference>
<evidence type="ECO:0000259" key="1">
    <source>
        <dbReference type="Pfam" id="PF00108"/>
    </source>
</evidence>
<protein>
    <submittedName>
        <fullName evidence="3">Acetyl-CoA C-acyltransferase</fullName>
        <ecNumber evidence="3">2.3.1.9</ecNumber>
    </submittedName>
</protein>
<dbReference type="PANTHER" id="PTHR42870:SF1">
    <property type="entry name" value="NON-SPECIFIC LIPID-TRANSFER PROTEIN-LIKE 2"/>
    <property type="match status" value="1"/>
</dbReference>
<dbReference type="SUPFAM" id="SSF53901">
    <property type="entry name" value="Thiolase-like"/>
    <property type="match status" value="1"/>
</dbReference>
<evidence type="ECO:0000259" key="2">
    <source>
        <dbReference type="Pfam" id="PF22691"/>
    </source>
</evidence>
<dbReference type="PANTHER" id="PTHR42870">
    <property type="entry name" value="ACETYL-COA C-ACETYLTRANSFERASE"/>
    <property type="match status" value="1"/>
</dbReference>
<sequence length="390" mass="41909">MHERIAVIGIGAVPIGKYKDVLDHELLLEALALAFEDAGVQKEDIGGLVFSHPRTYTKQRYFATFMAGHLRVQSAATVMEVVGDGMTGGFAFDKAVDEILLGKCNVCVALGVSMETQVPSAEHMDLTMRAVGDVDFQAPFGFTPISWYAMDAVRYMHEHGATRTQLASVAVKNRRHASLNPIAQYKDELTLEEVLNARPIVEPLGLLEVPPRSDGAVAVILSDLETAEKLGKPYVVVRGRGFFHEGAHQISDKPSSMIRLEAARQASRLAYEDAAISAEDIDVAELYAPCTIVEVLVSEALGLCPEGQGAMWAERGETALGGSIPLCTSGGLLSRGHPPLVTPLYNVVEVVQQLRGEAAGRQVRDAEFALTSAELGNYNAALVHVFGKGG</sequence>
<accession>A0A6J4QH53</accession>
<dbReference type="InterPro" id="IPR016039">
    <property type="entry name" value="Thiolase-like"/>
</dbReference>
<dbReference type="PIRSF" id="PIRSF000429">
    <property type="entry name" value="Ac-CoA_Ac_transf"/>
    <property type="match status" value="1"/>
</dbReference>
<name>A0A6J4QH53_9ACTN</name>
<dbReference type="GO" id="GO:0003985">
    <property type="term" value="F:acetyl-CoA C-acetyltransferase activity"/>
    <property type="evidence" value="ECO:0007669"/>
    <property type="project" value="UniProtKB-EC"/>
</dbReference>
<dbReference type="CDD" id="cd00829">
    <property type="entry name" value="SCP-x_thiolase"/>
    <property type="match status" value="1"/>
</dbReference>
<proteinExistence type="predicted"/>
<gene>
    <name evidence="3" type="ORF">AVDCRST_MAG28-471</name>
</gene>
<dbReference type="EMBL" id="CADCVE010000012">
    <property type="protein sequence ID" value="CAA9441839.1"/>
    <property type="molecule type" value="Genomic_DNA"/>
</dbReference>
<dbReference type="InterPro" id="IPR020616">
    <property type="entry name" value="Thiolase_N"/>
</dbReference>
<feature type="domain" description="Thiolase C-terminal" evidence="2">
    <location>
        <begin position="249"/>
        <end position="388"/>
    </location>
</feature>
<dbReference type="Pfam" id="PF00108">
    <property type="entry name" value="Thiolase_N"/>
    <property type="match status" value="1"/>
</dbReference>
<dbReference type="InterPro" id="IPR002155">
    <property type="entry name" value="Thiolase"/>
</dbReference>
<reference evidence="3" key="1">
    <citation type="submission" date="2020-02" db="EMBL/GenBank/DDBJ databases">
        <authorList>
            <person name="Meier V. D."/>
        </authorList>
    </citation>
    <scope>NUCLEOTIDE SEQUENCE</scope>
    <source>
        <strain evidence="3">AVDCRST_MAG28</strain>
    </source>
</reference>
<dbReference type="Gene3D" id="3.40.47.10">
    <property type="match status" value="1"/>
</dbReference>
<dbReference type="AlphaFoldDB" id="A0A6J4QH53"/>
<organism evidence="3">
    <name type="scientific">uncultured Rubrobacteraceae bacterium</name>
    <dbReference type="NCBI Taxonomy" id="349277"/>
    <lineage>
        <taxon>Bacteria</taxon>
        <taxon>Bacillati</taxon>
        <taxon>Actinomycetota</taxon>
        <taxon>Rubrobacteria</taxon>
        <taxon>Rubrobacterales</taxon>
        <taxon>Rubrobacteraceae</taxon>
        <taxon>environmental samples</taxon>
    </lineage>
</organism>
<dbReference type="EC" id="2.3.1.9" evidence="3"/>
<keyword evidence="3" id="KW-0012">Acyltransferase</keyword>